<dbReference type="EMBL" id="NPHW01006052">
    <property type="protein sequence ID" value="OXV06165.1"/>
    <property type="molecule type" value="Genomic_DNA"/>
</dbReference>
<dbReference type="Proteomes" id="UP000243515">
    <property type="component" value="Unassembled WGS sequence"/>
</dbReference>
<evidence type="ECO:0000313" key="1">
    <source>
        <dbReference type="EMBL" id="OXV06165.1"/>
    </source>
</evidence>
<gene>
    <name evidence="1" type="ORF">Egran_06067</name>
</gene>
<evidence type="ECO:0000313" key="2">
    <source>
        <dbReference type="Proteomes" id="UP000243515"/>
    </source>
</evidence>
<accession>A0A232LPT7</accession>
<keyword evidence="2" id="KW-1185">Reference proteome</keyword>
<dbReference type="AlphaFoldDB" id="A0A232LPT7"/>
<evidence type="ECO:0008006" key="3">
    <source>
        <dbReference type="Google" id="ProtNLM"/>
    </source>
</evidence>
<comment type="caution">
    <text evidence="1">The sequence shown here is derived from an EMBL/GenBank/DDBJ whole genome shotgun (WGS) entry which is preliminary data.</text>
</comment>
<dbReference type="OrthoDB" id="2142759at2759"/>
<protein>
    <recommendedName>
        <fullName evidence="3">HNH nuclease domain-containing protein</fullName>
    </recommendedName>
</protein>
<reference evidence="1 2" key="1">
    <citation type="journal article" date="2015" name="Environ. Microbiol.">
        <title>Metagenome sequence of Elaphomyces granulatus from sporocarp tissue reveals Ascomycota ectomycorrhizal fingerprints of genome expansion and a Proteobacteria-rich microbiome.</title>
        <authorList>
            <person name="Quandt C.A."/>
            <person name="Kohler A."/>
            <person name="Hesse C.N."/>
            <person name="Sharpton T.J."/>
            <person name="Martin F."/>
            <person name="Spatafora J.W."/>
        </authorList>
    </citation>
    <scope>NUCLEOTIDE SEQUENCE [LARGE SCALE GENOMIC DNA]</scope>
    <source>
        <strain evidence="1 2">OSC145934</strain>
    </source>
</reference>
<organism evidence="1 2">
    <name type="scientific">Elaphomyces granulatus</name>
    <dbReference type="NCBI Taxonomy" id="519963"/>
    <lineage>
        <taxon>Eukaryota</taxon>
        <taxon>Fungi</taxon>
        <taxon>Dikarya</taxon>
        <taxon>Ascomycota</taxon>
        <taxon>Pezizomycotina</taxon>
        <taxon>Eurotiomycetes</taxon>
        <taxon>Eurotiomycetidae</taxon>
        <taxon>Eurotiales</taxon>
        <taxon>Elaphomycetaceae</taxon>
        <taxon>Elaphomyces</taxon>
    </lineage>
</organism>
<sequence>MYDSYKIVFFTPDAYNLSGSFIDPALLSHPERPVDQVLRWHFRQSVLANMREAGEPMLEHDFPPGSDMIQEIFNGPRAAEVMEAHLFGRLSTEEFSGSPLSLGLC</sequence>
<proteinExistence type="predicted"/>
<name>A0A232LPT7_9EURO</name>